<dbReference type="PROSITE" id="PS00409">
    <property type="entry name" value="PROKAR_NTER_METHYL"/>
    <property type="match status" value="1"/>
</dbReference>
<evidence type="ECO:0000256" key="3">
    <source>
        <dbReference type="SAM" id="Phobius"/>
    </source>
</evidence>
<evidence type="ECO:0000313" key="5">
    <source>
        <dbReference type="Proteomes" id="UP000075430"/>
    </source>
</evidence>
<keyword evidence="5" id="KW-1185">Reference proteome</keyword>
<name>A0A150F714_9BACI</name>
<evidence type="ECO:0000256" key="1">
    <source>
        <dbReference type="ARBA" id="ARBA00004241"/>
    </source>
</evidence>
<dbReference type="GO" id="GO:0030420">
    <property type="term" value="P:establishment of competence for transformation"/>
    <property type="evidence" value="ECO:0007669"/>
    <property type="project" value="UniProtKB-KW"/>
</dbReference>
<keyword evidence="2" id="KW-0178">Competence</keyword>
<feature type="transmembrane region" description="Helical" evidence="3">
    <location>
        <begin position="17"/>
        <end position="36"/>
    </location>
</feature>
<evidence type="ECO:0000256" key="2">
    <source>
        <dbReference type="ARBA" id="ARBA00023287"/>
    </source>
</evidence>
<dbReference type="InterPro" id="IPR012902">
    <property type="entry name" value="N_methyl_site"/>
</dbReference>
<dbReference type="STRING" id="1793963.AXI58_17025"/>
<comment type="caution">
    <text evidence="4">The sequence shown here is derived from an EMBL/GenBank/DDBJ whole genome shotgun (WGS) entry which is preliminary data.</text>
</comment>
<keyword evidence="3" id="KW-0812">Transmembrane</keyword>
<dbReference type="NCBIfam" id="NF041013">
    <property type="entry name" value="T4P_ComGE"/>
    <property type="match status" value="1"/>
</dbReference>
<sequence length="104" mass="11789">MQNGNKGFSTIESLSALAIWLFFMISIVPVWSGMLADEQLIEDQKEAYQLLRENIGTYMMSGKQLPSSVVTWKEEGDYQKVCTVIRGEKNVCLSILSTKWLYAS</sequence>
<organism evidence="4 5">
    <name type="scientific">Bacillus nakamurai</name>
    <dbReference type="NCBI Taxonomy" id="1793963"/>
    <lineage>
        <taxon>Bacteria</taxon>
        <taxon>Bacillati</taxon>
        <taxon>Bacillota</taxon>
        <taxon>Bacilli</taxon>
        <taxon>Bacillales</taxon>
        <taxon>Bacillaceae</taxon>
        <taxon>Bacillus</taxon>
    </lineage>
</organism>
<dbReference type="GO" id="GO:0009986">
    <property type="term" value="C:cell surface"/>
    <property type="evidence" value="ECO:0007669"/>
    <property type="project" value="UniProtKB-SubCell"/>
</dbReference>
<protein>
    <submittedName>
        <fullName evidence="4">Competence protein ComGE</fullName>
    </submittedName>
</protein>
<dbReference type="InterPro" id="IPR053468">
    <property type="entry name" value="ComGE-like"/>
</dbReference>
<dbReference type="OrthoDB" id="2892667at2"/>
<dbReference type="EMBL" id="LSBA01000017">
    <property type="protein sequence ID" value="KXZ18511.1"/>
    <property type="molecule type" value="Genomic_DNA"/>
</dbReference>
<dbReference type="AlphaFoldDB" id="A0A150F714"/>
<keyword evidence="3" id="KW-1133">Transmembrane helix</keyword>
<accession>A0A150F714</accession>
<evidence type="ECO:0000313" key="4">
    <source>
        <dbReference type="EMBL" id="KXZ18511.1"/>
    </source>
</evidence>
<keyword evidence="3" id="KW-0472">Membrane</keyword>
<proteinExistence type="predicted"/>
<comment type="subcellular location">
    <subcellularLocation>
        <location evidence="1">Cell surface</location>
    </subcellularLocation>
</comment>
<reference evidence="5" key="1">
    <citation type="submission" date="2016-02" db="EMBL/GenBank/DDBJ databases">
        <authorList>
            <person name="Dunlap C."/>
        </authorList>
    </citation>
    <scope>NUCLEOTIDE SEQUENCE [LARGE SCALE GENOMIC DNA]</scope>
    <source>
        <strain evidence="5">NRRL B-41092</strain>
    </source>
</reference>
<dbReference type="RefSeq" id="WP_061521959.1">
    <property type="nucleotide sequence ID" value="NZ_JARLZY010000025.1"/>
</dbReference>
<dbReference type="Proteomes" id="UP000075430">
    <property type="component" value="Unassembled WGS sequence"/>
</dbReference>
<gene>
    <name evidence="4" type="ORF">AXI58_17025</name>
</gene>